<evidence type="ECO:0000313" key="3">
    <source>
        <dbReference type="Proteomes" id="UP001058974"/>
    </source>
</evidence>
<feature type="compositionally biased region" description="Polar residues" evidence="1">
    <location>
        <begin position="104"/>
        <end position="127"/>
    </location>
</feature>
<gene>
    <name evidence="2" type="ORF">KIW84_064645</name>
</gene>
<dbReference type="PANTHER" id="PTHR33416">
    <property type="entry name" value="NUCLEAR PORE COMPLEX PROTEIN NUP1"/>
    <property type="match status" value="1"/>
</dbReference>
<dbReference type="GO" id="GO:0016973">
    <property type="term" value="P:poly(A)+ mRNA export from nucleus"/>
    <property type="evidence" value="ECO:0007669"/>
    <property type="project" value="TreeGrafter"/>
</dbReference>
<dbReference type="EMBL" id="JAMSHJ010000006">
    <property type="protein sequence ID" value="KAI5399366.1"/>
    <property type="molecule type" value="Genomic_DNA"/>
</dbReference>
<protein>
    <recommendedName>
        <fullName evidence="4">Nuclear pore complex protein NUP1-like</fullName>
    </recommendedName>
</protein>
<evidence type="ECO:0000313" key="2">
    <source>
        <dbReference type="EMBL" id="KAI5399366.1"/>
    </source>
</evidence>
<feature type="compositionally biased region" description="Polar residues" evidence="1">
    <location>
        <begin position="1238"/>
        <end position="1254"/>
    </location>
</feature>
<feature type="compositionally biased region" description="Basic residues" evidence="1">
    <location>
        <begin position="1275"/>
        <end position="1287"/>
    </location>
</feature>
<feature type="compositionally biased region" description="Basic and acidic residues" evidence="1">
    <location>
        <begin position="89"/>
        <end position="101"/>
    </location>
</feature>
<dbReference type="OrthoDB" id="653468at2759"/>
<feature type="compositionally biased region" description="Polar residues" evidence="1">
    <location>
        <begin position="1009"/>
        <end position="1022"/>
    </location>
</feature>
<feature type="region of interest" description="Disordered" evidence="1">
    <location>
        <begin position="70"/>
        <end position="127"/>
    </location>
</feature>
<dbReference type="GO" id="GO:0071763">
    <property type="term" value="P:nuclear membrane organization"/>
    <property type="evidence" value="ECO:0007669"/>
    <property type="project" value="TreeGrafter"/>
</dbReference>
<feature type="region of interest" description="Disordered" evidence="1">
    <location>
        <begin position="1238"/>
        <end position="1287"/>
    </location>
</feature>
<reference evidence="2 3" key="1">
    <citation type="journal article" date="2022" name="Nat. Genet.">
        <title>Improved pea reference genome and pan-genome highlight genomic features and evolutionary characteristics.</title>
        <authorList>
            <person name="Yang T."/>
            <person name="Liu R."/>
            <person name="Luo Y."/>
            <person name="Hu S."/>
            <person name="Wang D."/>
            <person name="Wang C."/>
            <person name="Pandey M.K."/>
            <person name="Ge S."/>
            <person name="Xu Q."/>
            <person name="Li N."/>
            <person name="Li G."/>
            <person name="Huang Y."/>
            <person name="Saxena R.K."/>
            <person name="Ji Y."/>
            <person name="Li M."/>
            <person name="Yan X."/>
            <person name="He Y."/>
            <person name="Liu Y."/>
            <person name="Wang X."/>
            <person name="Xiang C."/>
            <person name="Varshney R.K."/>
            <person name="Ding H."/>
            <person name="Gao S."/>
            <person name="Zong X."/>
        </authorList>
    </citation>
    <scope>NUCLEOTIDE SEQUENCE [LARGE SCALE GENOMIC DNA]</scope>
    <source>
        <strain evidence="2 3">cv. Zhongwan 6</strain>
    </source>
</reference>
<evidence type="ECO:0008006" key="4">
    <source>
        <dbReference type="Google" id="ProtNLM"/>
    </source>
</evidence>
<dbReference type="Proteomes" id="UP001058974">
    <property type="component" value="Chromosome 6"/>
</dbReference>
<dbReference type="GO" id="GO:0005635">
    <property type="term" value="C:nuclear envelope"/>
    <property type="evidence" value="ECO:0007669"/>
    <property type="project" value="TreeGrafter"/>
</dbReference>
<proteinExistence type="predicted"/>
<sequence>MATEGNENPYEGGTGGKFRKRPLRRTQTPYDRPPTALRNPNRNNNGWLSKLVDPAHRLITHGAHSLFSSLLRKRLPPPPPTPTSSEMEQEMRQDSLQEEARQVANESPGNQQGAVGESNVQINCSDSDQGGLTELEKLLKQKTFTRSEIDHLTALMQSRTVDAPIRGEEKTPEVIPSEPMLSSRQKEEHPKTPTIENGIGNNLVLSQHVSQHVTLSVPIEDVASPAELAKAYMGSRHSNVSSTMLGMRYHARGEESTLQKSENFPYKSPIMSIVPRATRHTAAHENGFVTPRPRGRSAIYSMARTPYARIYPTSTLKGGGHAVQDEPSSSTQSAIDHGMLSGSTEGGIKRRNLAVDNKIGSVGPIRRVRHKSNLLYSKGSSSPLSGSALSVYRNGLGIDAAQQPPSSSRKPVMLDEVKHKSEENVNGTKPSTSFPPFSSKSSEMATKILQQLDKLVSPKEKSSESRLLVLQGNKLDGTTGNLSPSFQNQKSISPRDKGENGPLKLVAPSNEVVHVVTTTDTTKPRNQVLSSENSFVMKSISSPTQKKKAFHMSAHENSLDLDDNAYGAISFSPMEKETRSSTMVDKISPGSDVIAHESPSTLSMVLPSTSFTKVGEGPKADEKFEVSPISGPNNNAATIATTTVTAFGSDKPALPNGSISNPSLFNLENKIISSAEISTSVTSSKETAKSAPVFGLEKAVPSKEGGPDAPPVNFDTNQNVFKVPPIPFTTSSIVGGESSLKFGASFDSQSGGSISFTTVAGSTGSMQKVRESDGGDAETNTNTGFSVRTSELAVSSAAPASLSTPPNSIFKFGLGSNQNNGSLASGPSFSSFPSLISNNFNNSSNQNSGSLASGPSFSSSFPSPVSNNFSNSSSSLSAIGGISATTASTGVSMATSSTPVMATSSTPVMATSSTTSLFKFGASPVTSSGLSVSSVSKPLETRSQQDAGMGNFSSPAFGSSSAAGGSTGSAIFGFSSSAMTTGTSQSQSSFGAGSGSMFGAHASPAGGFATSNQTQSVQSPASSPLFGLTGKTDFSSGSSIFPSSSSATNISFSSGSSMFPSSSTTNIFNSSATLGLGTSASSSAVSTISSNSGTNSTLFGASSWQPSKSPFGSTFSSSPSSGFSFGTPSASAASTTSSPTMFASTTAASAPQFSFTSAAASTSTQPAFGNPNPTFAFGSAPVNNDQMSMVDSMAEDSVQATPPSSPMFGQQPAPVQSNFVFGASTHSGTSPFQFASQQNVAPQNPSPFQATGSLEFNAGGGSFSLGSGGGDKSGRKIIKVKHRNRKK</sequence>
<dbReference type="Gramene" id="Psat06G0464500-T1">
    <property type="protein sequence ID" value="KAI5399366.1"/>
    <property type="gene ID" value="KIW84_064645"/>
</dbReference>
<accession>A0A9D5A923</accession>
<feature type="compositionally biased region" description="Low complexity" evidence="1">
    <location>
        <begin position="428"/>
        <end position="442"/>
    </location>
</feature>
<keyword evidence="3" id="KW-1185">Reference proteome</keyword>
<feature type="region of interest" description="Disordered" evidence="1">
    <location>
        <begin position="420"/>
        <end position="442"/>
    </location>
</feature>
<organism evidence="2 3">
    <name type="scientific">Pisum sativum</name>
    <name type="common">Garden pea</name>
    <name type="synonym">Lathyrus oleraceus</name>
    <dbReference type="NCBI Taxonomy" id="3888"/>
    <lineage>
        <taxon>Eukaryota</taxon>
        <taxon>Viridiplantae</taxon>
        <taxon>Streptophyta</taxon>
        <taxon>Embryophyta</taxon>
        <taxon>Tracheophyta</taxon>
        <taxon>Spermatophyta</taxon>
        <taxon>Magnoliopsida</taxon>
        <taxon>eudicotyledons</taxon>
        <taxon>Gunneridae</taxon>
        <taxon>Pentapetalae</taxon>
        <taxon>rosids</taxon>
        <taxon>fabids</taxon>
        <taxon>Fabales</taxon>
        <taxon>Fabaceae</taxon>
        <taxon>Papilionoideae</taxon>
        <taxon>50 kb inversion clade</taxon>
        <taxon>NPAAA clade</taxon>
        <taxon>Hologalegina</taxon>
        <taxon>IRL clade</taxon>
        <taxon>Fabeae</taxon>
        <taxon>Lathyrus</taxon>
    </lineage>
</organism>
<feature type="compositionally biased region" description="Polar residues" evidence="1">
    <location>
        <begin position="38"/>
        <end position="47"/>
    </location>
</feature>
<comment type="caution">
    <text evidence="2">The sequence shown here is derived from an EMBL/GenBank/DDBJ whole genome shotgun (WGS) entry which is preliminary data.</text>
</comment>
<evidence type="ECO:0000256" key="1">
    <source>
        <dbReference type="SAM" id="MobiDB-lite"/>
    </source>
</evidence>
<dbReference type="PANTHER" id="PTHR33416:SF20">
    <property type="entry name" value="NUCLEAR PORE COMPLEX PROTEIN NUP1"/>
    <property type="match status" value="1"/>
</dbReference>
<feature type="region of interest" description="Disordered" evidence="1">
    <location>
        <begin position="1"/>
        <end position="48"/>
    </location>
</feature>
<dbReference type="Gramene" id="PSAT_LOCUS27644_t1">
    <property type="protein sequence ID" value="CAL5209005.1"/>
    <property type="gene ID" value="PSAT_LOCUS27644"/>
</dbReference>
<feature type="compositionally biased region" description="Gly residues" evidence="1">
    <location>
        <begin position="1258"/>
        <end position="1271"/>
    </location>
</feature>
<feature type="compositionally biased region" description="Polar residues" evidence="1">
    <location>
        <begin position="476"/>
        <end position="492"/>
    </location>
</feature>
<feature type="region of interest" description="Disordered" evidence="1">
    <location>
        <begin position="765"/>
        <end position="784"/>
    </location>
</feature>
<feature type="region of interest" description="Disordered" evidence="1">
    <location>
        <begin position="1004"/>
        <end position="1023"/>
    </location>
</feature>
<name>A0A9D5A923_PEA</name>
<feature type="region of interest" description="Disordered" evidence="1">
    <location>
        <begin position="474"/>
        <end position="504"/>
    </location>
</feature>
<feature type="region of interest" description="Disordered" evidence="1">
    <location>
        <begin position="168"/>
        <end position="192"/>
    </location>
</feature>
<feature type="region of interest" description="Disordered" evidence="1">
    <location>
        <begin position="316"/>
        <end position="351"/>
    </location>
</feature>